<proteinExistence type="predicted"/>
<reference evidence="1" key="1">
    <citation type="submission" date="2018-01" db="EMBL/GenBank/DDBJ databases">
        <authorList>
            <person name="Mao J.F."/>
        </authorList>
    </citation>
    <scope>NUCLEOTIDE SEQUENCE</scope>
    <source>
        <strain evidence="1">Huo1</strain>
        <tissue evidence="1">Leaf</tissue>
    </source>
</reference>
<name>A0A8X8XNM1_SALSN</name>
<gene>
    <name evidence="1" type="ORF">SASPL_123469</name>
</gene>
<accession>A0A8X8XNM1</accession>
<keyword evidence="2" id="KW-1185">Reference proteome</keyword>
<reference evidence="1" key="2">
    <citation type="submission" date="2020-08" db="EMBL/GenBank/DDBJ databases">
        <title>Plant Genome Project.</title>
        <authorList>
            <person name="Zhang R.-G."/>
        </authorList>
    </citation>
    <scope>NUCLEOTIDE SEQUENCE</scope>
    <source>
        <strain evidence="1">Huo1</strain>
        <tissue evidence="1">Leaf</tissue>
    </source>
</reference>
<comment type="caution">
    <text evidence="1">The sequence shown here is derived from an EMBL/GenBank/DDBJ whole genome shotgun (WGS) entry which is preliminary data.</text>
</comment>
<dbReference type="AlphaFoldDB" id="A0A8X8XNM1"/>
<evidence type="ECO:0000313" key="1">
    <source>
        <dbReference type="EMBL" id="KAG6416047.1"/>
    </source>
</evidence>
<protein>
    <submittedName>
        <fullName evidence="1">Uncharacterized protein</fullName>
    </submittedName>
</protein>
<evidence type="ECO:0000313" key="2">
    <source>
        <dbReference type="Proteomes" id="UP000298416"/>
    </source>
</evidence>
<sequence length="124" mass="13702">MSLCSDELRPKVPAPKFSAQRKELGSVKIEDLLLLRFTLSDIPGVGFNPDGDYKIDCDDDQWEAIVQADKDAKFTRNKSWPFWETWKVIFGKDRACGGGAEGVANAAEPPGKSCYALPRSPPVQ</sequence>
<dbReference type="EMBL" id="PNBA02000008">
    <property type="protein sequence ID" value="KAG6416047.1"/>
    <property type="molecule type" value="Genomic_DNA"/>
</dbReference>
<organism evidence="1">
    <name type="scientific">Salvia splendens</name>
    <name type="common">Scarlet sage</name>
    <dbReference type="NCBI Taxonomy" id="180675"/>
    <lineage>
        <taxon>Eukaryota</taxon>
        <taxon>Viridiplantae</taxon>
        <taxon>Streptophyta</taxon>
        <taxon>Embryophyta</taxon>
        <taxon>Tracheophyta</taxon>
        <taxon>Spermatophyta</taxon>
        <taxon>Magnoliopsida</taxon>
        <taxon>eudicotyledons</taxon>
        <taxon>Gunneridae</taxon>
        <taxon>Pentapetalae</taxon>
        <taxon>asterids</taxon>
        <taxon>lamiids</taxon>
        <taxon>Lamiales</taxon>
        <taxon>Lamiaceae</taxon>
        <taxon>Nepetoideae</taxon>
        <taxon>Mentheae</taxon>
        <taxon>Salviinae</taxon>
        <taxon>Salvia</taxon>
        <taxon>Salvia subgen. Calosphace</taxon>
        <taxon>core Calosphace</taxon>
    </lineage>
</organism>
<dbReference type="Proteomes" id="UP000298416">
    <property type="component" value="Unassembled WGS sequence"/>
</dbReference>